<evidence type="ECO:0000256" key="2">
    <source>
        <dbReference type="SAM" id="MobiDB-lite"/>
    </source>
</evidence>
<dbReference type="Proteomes" id="UP000198859">
    <property type="component" value="Chromosome I"/>
</dbReference>
<feature type="domain" description="Periplasmic binding protein" evidence="4">
    <location>
        <begin position="49"/>
        <end position="305"/>
    </location>
</feature>
<dbReference type="EMBL" id="LT629757">
    <property type="protein sequence ID" value="SDS40067.1"/>
    <property type="molecule type" value="Genomic_DNA"/>
</dbReference>
<dbReference type="PROSITE" id="PS51257">
    <property type="entry name" value="PROKAR_LIPOPROTEIN"/>
    <property type="match status" value="1"/>
</dbReference>
<feature type="region of interest" description="Disordered" evidence="2">
    <location>
        <begin position="24"/>
        <end position="46"/>
    </location>
</feature>
<feature type="compositionally biased region" description="Gly residues" evidence="2">
    <location>
        <begin position="28"/>
        <end position="40"/>
    </location>
</feature>
<name>A0A1H1RWE8_9ACTN</name>
<dbReference type="InterPro" id="IPR028082">
    <property type="entry name" value="Peripla_BP_I"/>
</dbReference>
<dbReference type="GO" id="GO:0030288">
    <property type="term" value="C:outer membrane-bounded periplasmic space"/>
    <property type="evidence" value="ECO:0007669"/>
    <property type="project" value="TreeGrafter"/>
</dbReference>
<dbReference type="PANTHER" id="PTHR30036">
    <property type="entry name" value="D-XYLOSE-BINDING PERIPLASMIC PROTEIN"/>
    <property type="match status" value="1"/>
</dbReference>
<evidence type="ECO:0000313" key="6">
    <source>
        <dbReference type="Proteomes" id="UP000198859"/>
    </source>
</evidence>
<comment type="subcellular location">
    <subcellularLocation>
        <location evidence="1">Cell envelope</location>
    </subcellularLocation>
</comment>
<dbReference type="SUPFAM" id="SSF53822">
    <property type="entry name" value="Periplasmic binding protein-like I"/>
    <property type="match status" value="1"/>
</dbReference>
<evidence type="ECO:0000259" key="4">
    <source>
        <dbReference type="Pfam" id="PF13407"/>
    </source>
</evidence>
<dbReference type="InterPro" id="IPR050555">
    <property type="entry name" value="Bact_Solute-Bind_Prot2"/>
</dbReference>
<gene>
    <name evidence="5" type="ORF">SAMN04488570_1795</name>
</gene>
<keyword evidence="3" id="KW-0732">Signal</keyword>
<protein>
    <submittedName>
        <fullName evidence="5">Monosaccharide ABC transporter substrate-binding protein, CUT2 family</fullName>
    </submittedName>
</protein>
<accession>A0A1H1RWE8</accession>
<proteinExistence type="predicted"/>
<evidence type="ECO:0000313" key="5">
    <source>
        <dbReference type="EMBL" id="SDS40067.1"/>
    </source>
</evidence>
<organism evidence="5 6">
    <name type="scientific">Nocardioides scoriae</name>
    <dbReference type="NCBI Taxonomy" id="642780"/>
    <lineage>
        <taxon>Bacteria</taxon>
        <taxon>Bacillati</taxon>
        <taxon>Actinomycetota</taxon>
        <taxon>Actinomycetes</taxon>
        <taxon>Propionibacteriales</taxon>
        <taxon>Nocardioidaceae</taxon>
        <taxon>Nocardioides</taxon>
    </lineage>
</organism>
<dbReference type="CDD" id="cd06302">
    <property type="entry name" value="PBP1_LsrB_Quorum_Sensing-like"/>
    <property type="match status" value="1"/>
</dbReference>
<dbReference type="STRING" id="642780.SAMN04488570_1795"/>
<feature type="chain" id="PRO_5039266541" evidence="3">
    <location>
        <begin position="21"/>
        <end position="348"/>
    </location>
</feature>
<dbReference type="Gene3D" id="3.40.50.2300">
    <property type="match status" value="2"/>
</dbReference>
<dbReference type="PANTHER" id="PTHR30036:SF8">
    <property type="entry name" value="ABC-TYPE SUGAR TRANSPORT SYSTEM PERIPLASMIC COMPONENT-LIKE PROTEIN"/>
    <property type="match status" value="1"/>
</dbReference>
<dbReference type="OrthoDB" id="9781890at2"/>
<dbReference type="RefSeq" id="WP_091728616.1">
    <property type="nucleotide sequence ID" value="NZ_LT629757.1"/>
</dbReference>
<dbReference type="Pfam" id="PF13407">
    <property type="entry name" value="Peripla_BP_4"/>
    <property type="match status" value="1"/>
</dbReference>
<reference evidence="6" key="1">
    <citation type="submission" date="2016-10" db="EMBL/GenBank/DDBJ databases">
        <authorList>
            <person name="Varghese N."/>
            <person name="Submissions S."/>
        </authorList>
    </citation>
    <scope>NUCLEOTIDE SEQUENCE [LARGE SCALE GENOMIC DNA]</scope>
    <source>
        <strain evidence="6">DSM 22127</strain>
    </source>
</reference>
<evidence type="ECO:0000256" key="3">
    <source>
        <dbReference type="SAM" id="SignalP"/>
    </source>
</evidence>
<evidence type="ECO:0000256" key="1">
    <source>
        <dbReference type="ARBA" id="ARBA00004196"/>
    </source>
</evidence>
<sequence>MRTPRKTTALAVLAVSALMAATGCSQKGSGGSGSGSGSDSGSGSESATVAFVPKLQGIPYFEAMNAGGKAAQDELGNVTWEYQGPTQADAAAQAQIVRSYIQKKVDSIVVAPNDPNSMAPILQQAKDAGIAVLTSDTDAPDSVREAFVSQASTEGIGEALTDSLLEAMGGKGKYAIVSCGETAENLNSWIDVQKSYTAEKYPDAEIVDIVYAGEDQAKATQMATDLMNANPDLTGLVGECTSSAPGVAQAVKDADKIGKVFTVGLGTPQSMKPYLADKSSSASILWNVEDLGYLTAWAGQRAAAGDGFEPDDALKKKLPDVTWDDSTKTLLLGPPLKITSDNVDEFDY</sequence>
<keyword evidence="6" id="KW-1185">Reference proteome</keyword>
<dbReference type="InterPro" id="IPR025997">
    <property type="entry name" value="SBP_2_dom"/>
</dbReference>
<feature type="signal peptide" evidence="3">
    <location>
        <begin position="1"/>
        <end position="20"/>
    </location>
</feature>
<dbReference type="GO" id="GO:0030246">
    <property type="term" value="F:carbohydrate binding"/>
    <property type="evidence" value="ECO:0007669"/>
    <property type="project" value="TreeGrafter"/>
</dbReference>
<dbReference type="AlphaFoldDB" id="A0A1H1RWE8"/>